<dbReference type="InterPro" id="IPR027417">
    <property type="entry name" value="P-loop_NTPase"/>
</dbReference>
<dbReference type="OrthoDB" id="9811073at2"/>
<evidence type="ECO:0000313" key="2">
    <source>
        <dbReference type="Proteomes" id="UP000023268"/>
    </source>
</evidence>
<dbReference type="PANTHER" id="PTHR11669:SF8">
    <property type="entry name" value="DNA POLYMERASE III SUBUNIT DELTA"/>
    <property type="match status" value="1"/>
</dbReference>
<dbReference type="SUPFAM" id="SSF52540">
    <property type="entry name" value="P-loop containing nucleoside triphosphate hydrolases"/>
    <property type="match status" value="1"/>
</dbReference>
<accession>A0A016XJS8</accession>
<evidence type="ECO:0000313" key="1">
    <source>
        <dbReference type="EMBL" id="EYC51468.1"/>
    </source>
</evidence>
<dbReference type="EMBL" id="JEMG01000001">
    <property type="protein sequence ID" value="EYC51468.1"/>
    <property type="molecule type" value="Genomic_DNA"/>
</dbReference>
<reference evidence="1 2" key="1">
    <citation type="submission" date="2014-02" db="EMBL/GenBank/DDBJ databases">
        <title>Draft Genome of Hylemonella gracilis isolated from the Niagara River.</title>
        <authorList>
            <person name="Pawlowski D.R."/>
            <person name="Koudelka G.B."/>
        </authorList>
    </citation>
    <scope>NUCLEOTIDE SEQUENCE [LARGE SCALE GENOMIC DNA]</scope>
    <source>
        <strain evidence="1 2">Niagara R</strain>
    </source>
</reference>
<dbReference type="GO" id="GO:0006261">
    <property type="term" value="P:DNA-templated DNA replication"/>
    <property type="evidence" value="ECO:0007669"/>
    <property type="project" value="TreeGrafter"/>
</dbReference>
<proteinExistence type="predicted"/>
<dbReference type="Pfam" id="PF13177">
    <property type="entry name" value="DNA_pol3_delta2"/>
    <property type="match status" value="1"/>
</dbReference>
<dbReference type="eggNOG" id="COG0470">
    <property type="taxonomic scope" value="Bacteria"/>
</dbReference>
<organism evidence="1 2">
    <name type="scientific">Hylemonella gracilis str. Niagara R</name>
    <dbReference type="NCBI Taxonomy" id="1458275"/>
    <lineage>
        <taxon>Bacteria</taxon>
        <taxon>Pseudomonadati</taxon>
        <taxon>Pseudomonadota</taxon>
        <taxon>Betaproteobacteria</taxon>
        <taxon>Burkholderiales</taxon>
        <taxon>Comamonadaceae</taxon>
        <taxon>Hylemonella</taxon>
    </lineage>
</organism>
<dbReference type="Proteomes" id="UP000023268">
    <property type="component" value="Unassembled WGS sequence"/>
</dbReference>
<protein>
    <submittedName>
        <fullName evidence="1">DNA polymerase</fullName>
    </submittedName>
</protein>
<dbReference type="InterPro" id="IPR050238">
    <property type="entry name" value="DNA_Rep/Repair_Clamp_Loader"/>
</dbReference>
<dbReference type="RefSeq" id="WP_051509680.1">
    <property type="nucleotide sequence ID" value="NZ_JEMG01000001.1"/>
</dbReference>
<gene>
    <name evidence="1" type="ORF">AZ34_10550</name>
</gene>
<name>A0A016XJS8_9BURK</name>
<dbReference type="Gene3D" id="3.40.50.300">
    <property type="entry name" value="P-loop containing nucleotide triphosphate hydrolases"/>
    <property type="match status" value="1"/>
</dbReference>
<comment type="caution">
    <text evidence="1">The sequence shown here is derived from an EMBL/GenBank/DDBJ whole genome shotgun (WGS) entry which is preliminary data.</text>
</comment>
<dbReference type="AlphaFoldDB" id="A0A016XJS8"/>
<dbReference type="STRING" id="1458275.AZ34_10550"/>
<dbReference type="PANTHER" id="PTHR11669">
    <property type="entry name" value="REPLICATION FACTOR C / DNA POLYMERASE III GAMMA-TAU SUBUNIT"/>
    <property type="match status" value="1"/>
</dbReference>
<sequence length="381" mass="41236">MSGVVSDEAGTTAVPPWIARQSELLATRPGHAWLLQGPSGLGQYGLALALARAWLCENPVASDGRAHGQGGWSACGHCPSCHAIDVRTHADLCVLMPETVMLELGWPLSEKAQGEIDKKERKPSKEIRVDAMREAIEFAQRTSARGRGKVMLIYPAERMNAITANALLKTLEEPPGEAVPDMVATDGPGLFGDAELLPAMPSTRFVLATEAAHQLLPTIRSRCMSHVLAWPTPDEALDWLRAQGFTGVDAQVWLRAAGGRPEDALRLAALVGEPARWRGFPRAMLGGELAGVAEWSPAQLIDALHKLCHDLMSQRVGAAPRYFDPADLPPLKTSASGDAVLGRLRDWQRELVQEARTAEHPYNQGLMMEALVSRANRALQA</sequence>
<dbReference type="GO" id="GO:0009360">
    <property type="term" value="C:DNA polymerase III complex"/>
    <property type="evidence" value="ECO:0007669"/>
    <property type="project" value="TreeGrafter"/>
</dbReference>